<protein>
    <recommendedName>
        <fullName evidence="2">Chromosomal replication initiator DnaA C-terminal domain-containing protein</fullName>
    </recommendedName>
</protein>
<dbReference type="GO" id="GO:0005524">
    <property type="term" value="F:ATP binding"/>
    <property type="evidence" value="ECO:0007669"/>
    <property type="project" value="InterPro"/>
</dbReference>
<accession>A0A1U7JK05</accession>
<feature type="domain" description="Chromosomal replication initiator DnaA C-terminal" evidence="2">
    <location>
        <begin position="88"/>
        <end position="153"/>
    </location>
</feature>
<dbReference type="GO" id="GO:0006270">
    <property type="term" value="P:DNA replication initiation"/>
    <property type="evidence" value="ECO:0007669"/>
    <property type="project" value="InterPro"/>
</dbReference>
<dbReference type="RefSeq" id="WP_028482254.1">
    <property type="nucleotide sequence ID" value="NZ_LVVZ01000008.1"/>
</dbReference>
<dbReference type="EMBL" id="LVVZ01000008">
    <property type="protein sequence ID" value="OKL45024.1"/>
    <property type="molecule type" value="Genomic_DNA"/>
</dbReference>
<proteinExistence type="predicted"/>
<evidence type="ECO:0000313" key="3">
    <source>
        <dbReference type="EMBL" id="OKL45024.1"/>
    </source>
</evidence>
<dbReference type="Gene3D" id="1.10.1750.10">
    <property type="match status" value="1"/>
</dbReference>
<dbReference type="AlphaFoldDB" id="A0A1U7JK05"/>
<gene>
    <name evidence="3" type="ORF">A3843_05415</name>
</gene>
<evidence type="ECO:0000256" key="1">
    <source>
        <dbReference type="SAM" id="MobiDB-lite"/>
    </source>
</evidence>
<organism evidence="3 4">
    <name type="scientific">Pseudovibrio exalbescens</name>
    <dbReference type="NCBI Taxonomy" id="197461"/>
    <lineage>
        <taxon>Bacteria</taxon>
        <taxon>Pseudomonadati</taxon>
        <taxon>Pseudomonadota</taxon>
        <taxon>Alphaproteobacteria</taxon>
        <taxon>Hyphomicrobiales</taxon>
        <taxon>Stappiaceae</taxon>
        <taxon>Pseudovibrio</taxon>
    </lineage>
</organism>
<dbReference type="SUPFAM" id="SSF48295">
    <property type="entry name" value="TrpR-like"/>
    <property type="match status" value="2"/>
</dbReference>
<dbReference type="GO" id="GO:0043565">
    <property type="term" value="F:sequence-specific DNA binding"/>
    <property type="evidence" value="ECO:0007669"/>
    <property type="project" value="InterPro"/>
</dbReference>
<feature type="region of interest" description="Disordered" evidence="1">
    <location>
        <begin position="64"/>
        <end position="88"/>
    </location>
</feature>
<comment type="caution">
    <text evidence="3">The sequence shown here is derived from an EMBL/GenBank/DDBJ whole genome shotgun (WGS) entry which is preliminary data.</text>
</comment>
<dbReference type="InterPro" id="IPR010921">
    <property type="entry name" value="Trp_repressor/repl_initiator"/>
</dbReference>
<dbReference type="InterPro" id="IPR013159">
    <property type="entry name" value="DnaA_C"/>
</dbReference>
<feature type="compositionally biased region" description="Basic residues" evidence="1">
    <location>
        <begin position="73"/>
        <end position="85"/>
    </location>
</feature>
<dbReference type="Proteomes" id="UP000185783">
    <property type="component" value="Unassembled WGS sequence"/>
</dbReference>
<reference evidence="3 4" key="1">
    <citation type="submission" date="2016-03" db="EMBL/GenBank/DDBJ databases">
        <title>Genome sequence of Nesiotobacter sp. nov., a moderately halophilic alphaproteobacterium isolated from the Yellow Sea, China.</title>
        <authorList>
            <person name="Zhang G."/>
            <person name="Zhang R."/>
        </authorList>
    </citation>
    <scope>NUCLEOTIDE SEQUENCE [LARGE SCALE GENOMIC DNA]</scope>
    <source>
        <strain evidence="3 4">WB1-6</strain>
    </source>
</reference>
<evidence type="ECO:0000259" key="2">
    <source>
        <dbReference type="SMART" id="SM00760"/>
    </source>
</evidence>
<keyword evidence="4" id="KW-1185">Reference proteome</keyword>
<sequence>MQAPKFFPGSGFPTSSVIRLAARYREAGVFPTYDPAVLMMALRMPERAPEALLAEARHINRTGRWQNEEEARRKRRKASPRKPSVKARVEKILQQEAAEAGISVERLRGRCRKRPSLQARREAVARCHDELGLTCKQIGEYFSGRGAEAVRTLLHRAQAARQQQAAEDDVHRLMEMLTEAERKSLKQRALALTIAEEIACKHERTLAEIRARRRAPALHGVRREALYWAWERTNLGWSELGQLFGRGAGHVAGLVREYAELHGLRAPEGMGRVAA</sequence>
<dbReference type="GO" id="GO:0006275">
    <property type="term" value="P:regulation of DNA replication"/>
    <property type="evidence" value="ECO:0007669"/>
    <property type="project" value="InterPro"/>
</dbReference>
<evidence type="ECO:0000313" key="4">
    <source>
        <dbReference type="Proteomes" id="UP000185783"/>
    </source>
</evidence>
<dbReference type="SMART" id="SM00760">
    <property type="entry name" value="Bac_DnaA_C"/>
    <property type="match status" value="1"/>
</dbReference>
<dbReference type="STRING" id="197461.A3843_05415"/>
<name>A0A1U7JK05_9HYPH</name>